<dbReference type="InterPro" id="IPR012337">
    <property type="entry name" value="RNaseH-like_sf"/>
</dbReference>
<gene>
    <name evidence="2" type="ORF">F989_00774</name>
</gene>
<dbReference type="Pfam" id="PF13358">
    <property type="entry name" value="DDE_3"/>
    <property type="match status" value="1"/>
</dbReference>
<name>N8Q6B0_9GAMM</name>
<evidence type="ECO:0000313" key="3">
    <source>
        <dbReference type="Proteomes" id="UP000018426"/>
    </source>
</evidence>
<feature type="domain" description="Tc1-like transposase DDE" evidence="1">
    <location>
        <begin position="3"/>
        <end position="138"/>
    </location>
</feature>
<dbReference type="NCBIfam" id="NF033545">
    <property type="entry name" value="transpos_IS630"/>
    <property type="match status" value="1"/>
</dbReference>
<dbReference type="EMBL" id="APOL01000018">
    <property type="protein sequence ID" value="ENU34301.1"/>
    <property type="molecule type" value="Genomic_DNA"/>
</dbReference>
<protein>
    <recommendedName>
        <fullName evidence="1">Tc1-like transposase DDE domain-containing protein</fullName>
    </recommendedName>
</protein>
<dbReference type="InterPro" id="IPR036397">
    <property type="entry name" value="RNaseH_sf"/>
</dbReference>
<dbReference type="Proteomes" id="UP000018426">
    <property type="component" value="Unassembled WGS sequence"/>
</dbReference>
<dbReference type="PANTHER" id="PTHR46564">
    <property type="entry name" value="TRANSPOSASE"/>
    <property type="match status" value="1"/>
</dbReference>
<evidence type="ECO:0000259" key="1">
    <source>
        <dbReference type="Pfam" id="PF13358"/>
    </source>
</evidence>
<reference evidence="2 3" key="1">
    <citation type="submission" date="2013-02" db="EMBL/GenBank/DDBJ databases">
        <title>The Genome Sequence of Acinetobacter parvus NIPH 1103.</title>
        <authorList>
            <consortium name="The Broad Institute Genome Sequencing Platform"/>
            <consortium name="The Broad Institute Genome Sequencing Center for Infectious Disease"/>
            <person name="Cerqueira G."/>
            <person name="Feldgarden M."/>
            <person name="Courvalin P."/>
            <person name="Perichon B."/>
            <person name="Grillot-Courvalin C."/>
            <person name="Clermont D."/>
            <person name="Rocha E."/>
            <person name="Yoon E.-J."/>
            <person name="Nemec A."/>
            <person name="Walker B."/>
            <person name="Young S.K."/>
            <person name="Zeng Q."/>
            <person name="Gargeya S."/>
            <person name="Fitzgerald M."/>
            <person name="Haas B."/>
            <person name="Abouelleil A."/>
            <person name="Alvarado L."/>
            <person name="Arachchi H.M."/>
            <person name="Berlin A.M."/>
            <person name="Chapman S.B."/>
            <person name="Dewar J."/>
            <person name="Goldberg J."/>
            <person name="Griggs A."/>
            <person name="Gujja S."/>
            <person name="Hansen M."/>
            <person name="Howarth C."/>
            <person name="Imamovic A."/>
            <person name="Larimer J."/>
            <person name="McCowan C."/>
            <person name="Murphy C."/>
            <person name="Neiman D."/>
            <person name="Pearson M."/>
            <person name="Priest M."/>
            <person name="Roberts A."/>
            <person name="Saif S."/>
            <person name="Shea T."/>
            <person name="Sisk P."/>
            <person name="Sykes S."/>
            <person name="Wortman J."/>
            <person name="Nusbaum C."/>
            <person name="Birren B."/>
        </authorList>
    </citation>
    <scope>NUCLEOTIDE SEQUENCE [LARGE SCALE GENOMIC DNA]</scope>
    <source>
        <strain evidence="2 3">NIPH 1103</strain>
    </source>
</reference>
<dbReference type="PATRIC" id="fig|1217671.3.peg.755"/>
<dbReference type="HOGENOM" id="CLU_056788_6_0_6"/>
<dbReference type="Gene3D" id="3.30.420.10">
    <property type="entry name" value="Ribonuclease H-like superfamily/Ribonuclease H"/>
    <property type="match status" value="1"/>
</dbReference>
<proteinExistence type="predicted"/>
<organism evidence="2 3">
    <name type="scientific">Acinetobacter parvus NIPH 1103</name>
    <dbReference type="NCBI Taxonomy" id="1217671"/>
    <lineage>
        <taxon>Bacteria</taxon>
        <taxon>Pseudomonadati</taxon>
        <taxon>Pseudomonadota</taxon>
        <taxon>Gammaproteobacteria</taxon>
        <taxon>Moraxellales</taxon>
        <taxon>Moraxellaceae</taxon>
        <taxon>Acinetobacter</taxon>
    </lineage>
</organism>
<dbReference type="SUPFAM" id="SSF53098">
    <property type="entry name" value="Ribonuclease H-like"/>
    <property type="match status" value="1"/>
</dbReference>
<sequence>MGYVDETGICSTPDNRYAWTIKGQVHQVTAIRSKRVNIIGALLSTGHFVTACLQESVTGEYFYAYVMGVAKQIKEKYNIPLTLIVDNASIHKSKKMQAWRDLLEQDFNVRLYFLPPYSPELNRIEMLWRSMKYQWREFKWMPTDEIVQ</sequence>
<comment type="caution">
    <text evidence="2">The sequence shown here is derived from an EMBL/GenBank/DDBJ whole genome shotgun (WGS) entry which is preliminary data.</text>
</comment>
<evidence type="ECO:0000313" key="2">
    <source>
        <dbReference type="EMBL" id="ENU34301.1"/>
    </source>
</evidence>
<dbReference type="InterPro" id="IPR047655">
    <property type="entry name" value="Transpos_IS630-like"/>
</dbReference>
<accession>N8Q6B0</accession>
<dbReference type="GO" id="GO:0003676">
    <property type="term" value="F:nucleic acid binding"/>
    <property type="evidence" value="ECO:0007669"/>
    <property type="project" value="InterPro"/>
</dbReference>
<dbReference type="AlphaFoldDB" id="N8Q6B0"/>
<dbReference type="PANTHER" id="PTHR46564:SF1">
    <property type="entry name" value="TRANSPOSASE"/>
    <property type="match status" value="1"/>
</dbReference>
<dbReference type="InterPro" id="IPR038717">
    <property type="entry name" value="Tc1-like_DDE_dom"/>
</dbReference>